<dbReference type="EMBL" id="CARXXK010000001">
    <property type="protein sequence ID" value="CAI6344860.1"/>
    <property type="molecule type" value="Genomic_DNA"/>
</dbReference>
<evidence type="ECO:0000313" key="2">
    <source>
        <dbReference type="Proteomes" id="UP001160148"/>
    </source>
</evidence>
<dbReference type="AlphaFoldDB" id="A0AAV0VMQ5"/>
<gene>
    <name evidence="1" type="ORF">MEUPH1_LOCUS1939</name>
</gene>
<protein>
    <submittedName>
        <fullName evidence="1">Uncharacterized protein</fullName>
    </submittedName>
</protein>
<keyword evidence="2" id="KW-1185">Reference proteome</keyword>
<reference evidence="1 2" key="1">
    <citation type="submission" date="2023-01" db="EMBL/GenBank/DDBJ databases">
        <authorList>
            <person name="Whitehead M."/>
        </authorList>
    </citation>
    <scope>NUCLEOTIDE SEQUENCE [LARGE SCALE GENOMIC DNA]</scope>
</reference>
<organism evidence="1 2">
    <name type="scientific">Macrosiphum euphorbiae</name>
    <name type="common">potato aphid</name>
    <dbReference type="NCBI Taxonomy" id="13131"/>
    <lineage>
        <taxon>Eukaryota</taxon>
        <taxon>Metazoa</taxon>
        <taxon>Ecdysozoa</taxon>
        <taxon>Arthropoda</taxon>
        <taxon>Hexapoda</taxon>
        <taxon>Insecta</taxon>
        <taxon>Pterygota</taxon>
        <taxon>Neoptera</taxon>
        <taxon>Paraneoptera</taxon>
        <taxon>Hemiptera</taxon>
        <taxon>Sternorrhyncha</taxon>
        <taxon>Aphidomorpha</taxon>
        <taxon>Aphidoidea</taxon>
        <taxon>Aphididae</taxon>
        <taxon>Macrosiphini</taxon>
        <taxon>Macrosiphum</taxon>
    </lineage>
</organism>
<sequence length="95" mass="10856">MNASEDCSDRSVVDTLDLAIDQIITEFGLQSATHLSWASCSTFSEPQQRTTDRKSFSRTVETLHKPQGFWKRTRNLLENVFRVVCFRVSATGREN</sequence>
<accession>A0AAV0VMQ5</accession>
<evidence type="ECO:0000313" key="1">
    <source>
        <dbReference type="EMBL" id="CAI6344860.1"/>
    </source>
</evidence>
<proteinExistence type="predicted"/>
<comment type="caution">
    <text evidence="1">The sequence shown here is derived from an EMBL/GenBank/DDBJ whole genome shotgun (WGS) entry which is preliminary data.</text>
</comment>
<dbReference type="Proteomes" id="UP001160148">
    <property type="component" value="Unassembled WGS sequence"/>
</dbReference>
<name>A0AAV0VMQ5_9HEMI</name>